<dbReference type="NCBIfam" id="TIGR00086">
    <property type="entry name" value="smpB"/>
    <property type="match status" value="1"/>
</dbReference>
<accession>A0A2M7AM52</accession>
<dbReference type="PANTHER" id="PTHR30308:SF2">
    <property type="entry name" value="SSRA-BINDING PROTEIN"/>
    <property type="match status" value="1"/>
</dbReference>
<dbReference type="GO" id="GO:0070930">
    <property type="term" value="P:trans-translation-dependent protein tagging"/>
    <property type="evidence" value="ECO:0007669"/>
    <property type="project" value="TreeGrafter"/>
</dbReference>
<comment type="caution">
    <text evidence="4">The sequence shown here is derived from an EMBL/GenBank/DDBJ whole genome shotgun (WGS) entry which is preliminary data.</text>
</comment>
<dbReference type="InterPro" id="IPR023620">
    <property type="entry name" value="SmpB"/>
</dbReference>
<dbReference type="GO" id="GO:0070929">
    <property type="term" value="P:trans-translation"/>
    <property type="evidence" value="ECO:0007669"/>
    <property type="project" value="UniProtKB-UniRule"/>
</dbReference>
<dbReference type="Pfam" id="PF01668">
    <property type="entry name" value="SmpB"/>
    <property type="match status" value="1"/>
</dbReference>
<dbReference type="SUPFAM" id="SSF74982">
    <property type="entry name" value="Small protein B (SmpB)"/>
    <property type="match status" value="1"/>
</dbReference>
<keyword evidence="2 3" id="KW-0694">RNA-binding</keyword>
<evidence type="ECO:0000313" key="5">
    <source>
        <dbReference type="Proteomes" id="UP000229916"/>
    </source>
</evidence>
<comment type="similarity">
    <text evidence="3">Belongs to the SmpB family.</text>
</comment>
<dbReference type="PROSITE" id="PS01317">
    <property type="entry name" value="SSRP"/>
    <property type="match status" value="1"/>
</dbReference>
<evidence type="ECO:0000313" key="4">
    <source>
        <dbReference type="EMBL" id="PIU68462.1"/>
    </source>
</evidence>
<dbReference type="InterPro" id="IPR020081">
    <property type="entry name" value="SsrA-bd_prot_CS"/>
</dbReference>
<reference evidence="5" key="1">
    <citation type="submission" date="2017-09" db="EMBL/GenBank/DDBJ databases">
        <title>Depth-based differentiation of microbial function through sediment-hosted aquifers and enrichment of novel symbionts in the deep terrestrial subsurface.</title>
        <authorList>
            <person name="Probst A.J."/>
            <person name="Ladd B."/>
            <person name="Jarett J.K."/>
            <person name="Geller-Mcgrath D.E."/>
            <person name="Sieber C.M.K."/>
            <person name="Emerson J.B."/>
            <person name="Anantharaman K."/>
            <person name="Thomas B.C."/>
            <person name="Malmstrom R."/>
            <person name="Stieglmeier M."/>
            <person name="Klingl A."/>
            <person name="Woyke T."/>
            <person name="Ryan C.M."/>
            <person name="Banfield J.F."/>
        </authorList>
    </citation>
    <scope>NUCLEOTIDE SEQUENCE [LARGE SCALE GENOMIC DNA]</scope>
</reference>
<name>A0A2M7AM52_UNCKA</name>
<dbReference type="Gene3D" id="2.40.280.10">
    <property type="match status" value="1"/>
</dbReference>
<sequence length="148" mass="17067">MKVVVQNKRAYYDYQIFEALEAGIVLAGSEVKSVKMGRVSINESFARFRGGELFLFNAHIAPYPAGVKAGYDPRALRKLLLKRQEIDRLVGRMKEGLTLLPLKVYIKYGIIKVEIAVARPKKKYDKREQLKKKMITREVEKTLGEWHL</sequence>
<comment type="subcellular location">
    <subcellularLocation>
        <location evidence="3">Cytoplasm</location>
    </subcellularLocation>
    <text evidence="3">The tmRNA-SmpB complex associates with stalled 70S ribosomes.</text>
</comment>
<dbReference type="NCBIfam" id="NF003843">
    <property type="entry name" value="PRK05422.1"/>
    <property type="match status" value="1"/>
</dbReference>
<dbReference type="AlphaFoldDB" id="A0A2M7AM52"/>
<dbReference type="InterPro" id="IPR000037">
    <property type="entry name" value="SsrA-bd_prot"/>
</dbReference>
<dbReference type="GO" id="GO:0005829">
    <property type="term" value="C:cytosol"/>
    <property type="evidence" value="ECO:0007669"/>
    <property type="project" value="TreeGrafter"/>
</dbReference>
<gene>
    <name evidence="3" type="primary">smpB</name>
    <name evidence="4" type="ORF">COS81_03895</name>
</gene>
<protein>
    <recommendedName>
        <fullName evidence="3">SsrA-binding protein</fullName>
    </recommendedName>
    <alternativeName>
        <fullName evidence="3">Small protein B</fullName>
    </alternativeName>
</protein>
<proteinExistence type="inferred from homology"/>
<comment type="function">
    <text evidence="3">Required for rescue of stalled ribosomes mediated by trans-translation. Binds to transfer-messenger RNA (tmRNA), required for stable association of tmRNA with ribosomes. tmRNA and SmpB together mimic tRNA shape, replacing the anticodon stem-loop with SmpB. tmRNA is encoded by the ssrA gene; the 2 termini fold to resemble tRNA(Ala) and it encodes a 'tag peptide', a short internal open reading frame. During trans-translation Ala-aminoacylated tmRNA acts like a tRNA, entering the A-site of stalled ribosomes, displacing the stalled mRNA. The ribosome then switches to translate the ORF on the tmRNA; the nascent peptide is terminated with the 'tag peptide' encoded by the tmRNA and targeted for degradation. The ribosome is freed to recommence translation, which seems to be the essential function of trans-translation.</text>
</comment>
<evidence type="ECO:0000256" key="3">
    <source>
        <dbReference type="HAMAP-Rule" id="MF_00023"/>
    </source>
</evidence>
<evidence type="ECO:0000256" key="1">
    <source>
        <dbReference type="ARBA" id="ARBA00022490"/>
    </source>
</evidence>
<dbReference type="GO" id="GO:0003723">
    <property type="term" value="F:RNA binding"/>
    <property type="evidence" value="ECO:0007669"/>
    <property type="project" value="UniProtKB-UniRule"/>
</dbReference>
<evidence type="ECO:0000256" key="2">
    <source>
        <dbReference type="ARBA" id="ARBA00022884"/>
    </source>
</evidence>
<organism evidence="4 5">
    <name type="scientific">candidate division WWE3 bacterium CG06_land_8_20_14_3_00_42_16</name>
    <dbReference type="NCBI Taxonomy" id="1975083"/>
    <lineage>
        <taxon>Bacteria</taxon>
        <taxon>Katanobacteria</taxon>
    </lineage>
</organism>
<dbReference type="CDD" id="cd09294">
    <property type="entry name" value="SmpB"/>
    <property type="match status" value="1"/>
</dbReference>
<keyword evidence="1 3" id="KW-0963">Cytoplasm</keyword>
<dbReference type="HAMAP" id="MF_00023">
    <property type="entry name" value="SmpB"/>
    <property type="match status" value="1"/>
</dbReference>
<dbReference type="EMBL" id="PEWD01000073">
    <property type="protein sequence ID" value="PIU68462.1"/>
    <property type="molecule type" value="Genomic_DNA"/>
</dbReference>
<dbReference type="PANTHER" id="PTHR30308">
    <property type="entry name" value="TMRNA-BINDING COMPONENT OF TRANS-TRANSLATION TAGGING COMPLEX"/>
    <property type="match status" value="1"/>
</dbReference>
<dbReference type="Proteomes" id="UP000229916">
    <property type="component" value="Unassembled WGS sequence"/>
</dbReference>